<evidence type="ECO:0000313" key="1">
    <source>
        <dbReference type="Proteomes" id="UP000036681"/>
    </source>
</evidence>
<reference evidence="2" key="1">
    <citation type="submission" date="2023-03" db="UniProtKB">
        <authorList>
            <consortium name="WormBaseParasite"/>
        </authorList>
    </citation>
    <scope>IDENTIFICATION</scope>
</reference>
<evidence type="ECO:0000313" key="2">
    <source>
        <dbReference type="WBParaSite" id="ALUE_0001063701-mRNA-1"/>
    </source>
</evidence>
<proteinExistence type="predicted"/>
<dbReference type="WBParaSite" id="ALUE_0001063701-mRNA-1">
    <property type="protein sequence ID" value="ALUE_0001063701-mRNA-1"/>
    <property type="gene ID" value="ALUE_0001063701"/>
</dbReference>
<keyword evidence="1" id="KW-1185">Reference proteome</keyword>
<organism evidence="1 2">
    <name type="scientific">Ascaris lumbricoides</name>
    <name type="common">Giant roundworm</name>
    <dbReference type="NCBI Taxonomy" id="6252"/>
    <lineage>
        <taxon>Eukaryota</taxon>
        <taxon>Metazoa</taxon>
        <taxon>Ecdysozoa</taxon>
        <taxon>Nematoda</taxon>
        <taxon>Chromadorea</taxon>
        <taxon>Rhabditida</taxon>
        <taxon>Spirurina</taxon>
        <taxon>Ascaridomorpha</taxon>
        <taxon>Ascaridoidea</taxon>
        <taxon>Ascarididae</taxon>
        <taxon>Ascaris</taxon>
    </lineage>
</organism>
<protein>
    <submittedName>
        <fullName evidence="2">Uncharacterized protein</fullName>
    </submittedName>
</protein>
<dbReference type="AlphaFoldDB" id="A0A9J2PL25"/>
<sequence>MLRGVHLFASVERRILKRSIILTAKTSTAPNTAADIPHATKASFIRDLDNNRAKFNVDANSGLKPTPMQRHFLVLTRLYRSRSEIPEYVALVFYLVRSFLFHSATFI</sequence>
<dbReference type="Proteomes" id="UP000036681">
    <property type="component" value="Unplaced"/>
</dbReference>
<name>A0A9J2PL25_ASCLU</name>
<accession>A0A9J2PL25</accession>